<dbReference type="EMBL" id="CP018228">
    <property type="protein sequence ID" value="API50988.1"/>
    <property type="molecule type" value="Genomic_DNA"/>
</dbReference>
<protein>
    <recommendedName>
        <fullName evidence="3">Methionyl-tRNA formyltransferase-like protein</fullName>
    </recommendedName>
</protein>
<evidence type="ECO:0000313" key="1">
    <source>
        <dbReference type="EMBL" id="API50988.1"/>
    </source>
</evidence>
<dbReference type="RefSeq" id="WP_072637842.1">
    <property type="nucleotide sequence ID" value="NZ_CP018228.1"/>
</dbReference>
<gene>
    <name evidence="1" type="ORF">BMW22_04420</name>
</gene>
<evidence type="ECO:0000313" key="2">
    <source>
        <dbReference type="Proteomes" id="UP000183050"/>
    </source>
</evidence>
<dbReference type="AlphaFoldDB" id="A0A1L3Z5V5"/>
<organism evidence="1 2">
    <name type="scientific">Rhizobium leguminosarum</name>
    <dbReference type="NCBI Taxonomy" id="384"/>
    <lineage>
        <taxon>Bacteria</taxon>
        <taxon>Pseudomonadati</taxon>
        <taxon>Pseudomonadota</taxon>
        <taxon>Alphaproteobacteria</taxon>
        <taxon>Hyphomicrobiales</taxon>
        <taxon>Rhizobiaceae</taxon>
        <taxon>Rhizobium/Agrobacterium group</taxon>
        <taxon>Rhizobium</taxon>
    </lineage>
</organism>
<reference evidence="1 2" key="1">
    <citation type="submission" date="2016-11" db="EMBL/GenBank/DDBJ databases">
        <title>Rhizobium leguminosarum bv. viciae strain Vaf12 isolated from Vavilovia formosa root nodules from Russia, Dagestan.</title>
        <authorList>
            <person name="Kimeklis A."/>
        </authorList>
    </citation>
    <scope>NUCLEOTIDE SEQUENCE [LARGE SCALE GENOMIC DNA]</scope>
    <source>
        <strain evidence="1 2">Vaf-108</strain>
    </source>
</reference>
<dbReference type="Proteomes" id="UP000183050">
    <property type="component" value="Chromosome"/>
</dbReference>
<sequence length="173" mass="19655">MEQLDEIIRSATGAIGPEYFQLPVAGRDPSLYERVYCYELYHQMRSRWPETHLSLSGEIPKRGHEITMAKFDNAVVPDFLIHEPGNMDHNHAILEIKSSQATAFGIRKDFATLDQFCVQVGYQRAIYLFYGGVIDLDLVRKLAAQRPIQACIEIWLHSEPGAEANFIEAVGPY</sequence>
<proteinExistence type="predicted"/>
<evidence type="ECO:0008006" key="3">
    <source>
        <dbReference type="Google" id="ProtNLM"/>
    </source>
</evidence>
<name>A0A1L3Z5V5_RHILE</name>
<accession>A0A1L3Z5V5</accession>